<dbReference type="InterPro" id="IPR016187">
    <property type="entry name" value="CTDL_fold"/>
</dbReference>
<dbReference type="OrthoDB" id="7962197at2759"/>
<keyword evidence="4" id="KW-1185">Reference proteome</keyword>
<dbReference type="EMBL" id="JAACXV010013107">
    <property type="protein sequence ID" value="KAF7274059.1"/>
    <property type="molecule type" value="Genomic_DNA"/>
</dbReference>
<accession>A0A834I4Z0</accession>
<dbReference type="AlphaFoldDB" id="A0A834I4Z0"/>
<evidence type="ECO:0000313" key="3">
    <source>
        <dbReference type="EMBL" id="KAF7274059.1"/>
    </source>
</evidence>
<protein>
    <recommendedName>
        <fullName evidence="2">C-type lectin domain-containing protein</fullName>
    </recommendedName>
</protein>
<evidence type="ECO:0000259" key="2">
    <source>
        <dbReference type="PROSITE" id="PS50041"/>
    </source>
</evidence>
<comment type="caution">
    <text evidence="3">The sequence shown here is derived from an EMBL/GenBank/DDBJ whole genome shotgun (WGS) entry which is preliminary data.</text>
</comment>
<organism evidence="3 4">
    <name type="scientific">Rhynchophorus ferrugineus</name>
    <name type="common">Red palm weevil</name>
    <name type="synonym">Curculio ferrugineus</name>
    <dbReference type="NCBI Taxonomy" id="354439"/>
    <lineage>
        <taxon>Eukaryota</taxon>
        <taxon>Metazoa</taxon>
        <taxon>Ecdysozoa</taxon>
        <taxon>Arthropoda</taxon>
        <taxon>Hexapoda</taxon>
        <taxon>Insecta</taxon>
        <taxon>Pterygota</taxon>
        <taxon>Neoptera</taxon>
        <taxon>Endopterygota</taxon>
        <taxon>Coleoptera</taxon>
        <taxon>Polyphaga</taxon>
        <taxon>Cucujiformia</taxon>
        <taxon>Curculionidae</taxon>
        <taxon>Dryophthorinae</taxon>
        <taxon>Rhynchophorus</taxon>
    </lineage>
</organism>
<dbReference type="Gene3D" id="3.10.100.10">
    <property type="entry name" value="Mannose-Binding Protein A, subunit A"/>
    <property type="match status" value="1"/>
</dbReference>
<dbReference type="PROSITE" id="PS50041">
    <property type="entry name" value="C_TYPE_LECTIN_2"/>
    <property type="match status" value="1"/>
</dbReference>
<dbReference type="Pfam" id="PF00059">
    <property type="entry name" value="Lectin_C"/>
    <property type="match status" value="1"/>
</dbReference>
<feature type="signal peptide" evidence="1">
    <location>
        <begin position="1"/>
        <end position="20"/>
    </location>
</feature>
<feature type="domain" description="C-type lectin" evidence="2">
    <location>
        <begin position="23"/>
        <end position="142"/>
    </location>
</feature>
<reference evidence="3" key="1">
    <citation type="submission" date="2020-08" db="EMBL/GenBank/DDBJ databases">
        <title>Genome sequencing and assembly of the red palm weevil Rhynchophorus ferrugineus.</title>
        <authorList>
            <person name="Dias G.B."/>
            <person name="Bergman C.M."/>
            <person name="Manee M."/>
        </authorList>
    </citation>
    <scope>NUCLEOTIDE SEQUENCE</scope>
    <source>
        <strain evidence="3">AA-2017</strain>
        <tissue evidence="3">Whole larva</tissue>
    </source>
</reference>
<evidence type="ECO:0000313" key="4">
    <source>
        <dbReference type="Proteomes" id="UP000625711"/>
    </source>
</evidence>
<dbReference type="InterPro" id="IPR001304">
    <property type="entry name" value="C-type_lectin-like"/>
</dbReference>
<dbReference type="SUPFAM" id="SSF56436">
    <property type="entry name" value="C-type lectin-like"/>
    <property type="match status" value="1"/>
</dbReference>
<dbReference type="SMART" id="SM00034">
    <property type="entry name" value="CLECT"/>
    <property type="match status" value="1"/>
</dbReference>
<evidence type="ECO:0000256" key="1">
    <source>
        <dbReference type="SAM" id="SignalP"/>
    </source>
</evidence>
<feature type="chain" id="PRO_5032715777" description="C-type lectin domain-containing protein" evidence="1">
    <location>
        <begin position="21"/>
        <end position="165"/>
    </location>
</feature>
<dbReference type="CDD" id="cd00037">
    <property type="entry name" value="CLECT"/>
    <property type="match status" value="1"/>
</dbReference>
<proteinExistence type="predicted"/>
<dbReference type="InterPro" id="IPR016186">
    <property type="entry name" value="C-type_lectin-like/link_sf"/>
</dbReference>
<gene>
    <name evidence="3" type="ORF">GWI33_013252</name>
</gene>
<keyword evidence="1" id="KW-0732">Signal</keyword>
<sequence>MKLLVVFLITLFTFATTAFANKYVVSNQKVTFHEGYIRCRTYGMDPAEILSECDHKELLEALPPHKELGYINGFWIFATNILDRATFIWMKSNKPLFYSLFSITQPDVMGTKGNCLEIYQHNIGIFLWSENNCETKLRFVCQRKDHNSTSSCKDNNVELKNNISN</sequence>
<name>A0A834I4Z0_RHYFE</name>
<dbReference type="Proteomes" id="UP000625711">
    <property type="component" value="Unassembled WGS sequence"/>
</dbReference>